<dbReference type="Proteomes" id="UP001220377">
    <property type="component" value="Chromosome"/>
</dbReference>
<organism evidence="2 3">
    <name type="scientific">Lacticaseibacillus pabuli</name>
    <dbReference type="NCBI Taxonomy" id="3025672"/>
    <lineage>
        <taxon>Bacteria</taxon>
        <taxon>Bacillati</taxon>
        <taxon>Bacillota</taxon>
        <taxon>Bacilli</taxon>
        <taxon>Lactobacillales</taxon>
        <taxon>Lactobacillaceae</taxon>
        <taxon>Lacticaseibacillus</taxon>
    </lineage>
</organism>
<dbReference type="RefSeq" id="WP_274259996.1">
    <property type="nucleotide sequence ID" value="NZ_CP117884.1"/>
</dbReference>
<keyword evidence="3" id="KW-1185">Reference proteome</keyword>
<evidence type="ECO:0008006" key="4">
    <source>
        <dbReference type="Google" id="ProtNLM"/>
    </source>
</evidence>
<keyword evidence="1" id="KW-0472">Membrane</keyword>
<sequence length="51" mass="5851">METIGASLKQRLAGAGLIVLLFVMPIPHWLFAVAVILWLMWFGYRDFVCQK</sequence>
<proteinExistence type="predicted"/>
<reference evidence="2 3" key="1">
    <citation type="submission" date="2023-02" db="EMBL/GenBank/DDBJ databases">
        <title>Genome sequence of Lacticaseibacillus sp. KACC 23028.</title>
        <authorList>
            <person name="Kim S."/>
            <person name="Heo J."/>
            <person name="Kwon S.-W."/>
        </authorList>
    </citation>
    <scope>NUCLEOTIDE SEQUENCE [LARGE SCALE GENOMIC DNA]</scope>
    <source>
        <strain evidence="2 3">KACC 23028</strain>
    </source>
</reference>
<accession>A0ABY7WQN5</accession>
<evidence type="ECO:0000313" key="2">
    <source>
        <dbReference type="EMBL" id="WDF82500.1"/>
    </source>
</evidence>
<protein>
    <recommendedName>
        <fullName evidence="4">Phosphatidate cytidylyltransferase</fullName>
    </recommendedName>
</protein>
<keyword evidence="1" id="KW-0812">Transmembrane</keyword>
<evidence type="ECO:0000256" key="1">
    <source>
        <dbReference type="SAM" id="Phobius"/>
    </source>
</evidence>
<dbReference type="EMBL" id="CP117884">
    <property type="protein sequence ID" value="WDF82500.1"/>
    <property type="molecule type" value="Genomic_DNA"/>
</dbReference>
<feature type="transmembrane region" description="Helical" evidence="1">
    <location>
        <begin position="12"/>
        <end position="41"/>
    </location>
</feature>
<gene>
    <name evidence="2" type="ORF">PQ472_11485</name>
</gene>
<evidence type="ECO:0000313" key="3">
    <source>
        <dbReference type="Proteomes" id="UP001220377"/>
    </source>
</evidence>
<name>A0ABY7WQN5_9LACO</name>
<keyword evidence="1" id="KW-1133">Transmembrane helix</keyword>